<gene>
    <name evidence="1" type="ORF">FEHR0123_LOCUS6090</name>
</gene>
<sequence length="107" mass="12438">MVRVWCQEHLAFHLVDVLLRVFDHLNGLLPLLDECRLCFLDLLLLQLDPAIDLLLLELESAWRELVLLKSLFDVATLLLLLVFEVVLAELDQFRVLAILHNMLQLLL</sequence>
<accession>A0A7S3I1F9</accession>
<proteinExistence type="predicted"/>
<dbReference type="AlphaFoldDB" id="A0A7S3I1F9"/>
<reference evidence="1" key="1">
    <citation type="submission" date="2021-01" db="EMBL/GenBank/DDBJ databases">
        <authorList>
            <person name="Corre E."/>
            <person name="Pelletier E."/>
            <person name="Niang G."/>
            <person name="Scheremetjew M."/>
            <person name="Finn R."/>
            <person name="Kale V."/>
            <person name="Holt S."/>
            <person name="Cochrane G."/>
            <person name="Meng A."/>
            <person name="Brown T."/>
            <person name="Cohen L."/>
        </authorList>
    </citation>
    <scope>NUCLEOTIDE SEQUENCE</scope>
    <source>
        <strain evidence="1">Fehren 1</strain>
    </source>
</reference>
<protein>
    <submittedName>
        <fullName evidence="1">Uncharacterized protein</fullName>
    </submittedName>
</protein>
<name>A0A7S3I1F9_9SPIT</name>
<evidence type="ECO:0000313" key="1">
    <source>
        <dbReference type="EMBL" id="CAE0311171.1"/>
    </source>
</evidence>
<dbReference type="EMBL" id="HBIE01019892">
    <property type="protein sequence ID" value="CAE0311171.1"/>
    <property type="molecule type" value="Transcribed_RNA"/>
</dbReference>
<organism evidence="1">
    <name type="scientific">Favella ehrenbergii</name>
    <dbReference type="NCBI Taxonomy" id="182087"/>
    <lineage>
        <taxon>Eukaryota</taxon>
        <taxon>Sar</taxon>
        <taxon>Alveolata</taxon>
        <taxon>Ciliophora</taxon>
        <taxon>Intramacronucleata</taxon>
        <taxon>Spirotrichea</taxon>
        <taxon>Choreotrichia</taxon>
        <taxon>Tintinnida</taxon>
        <taxon>Xystonellidae</taxon>
        <taxon>Favella</taxon>
    </lineage>
</organism>